<evidence type="ECO:0000256" key="1">
    <source>
        <dbReference type="ARBA" id="ARBA00008857"/>
    </source>
</evidence>
<gene>
    <name evidence="8" type="ORF">GM539_07250</name>
</gene>
<dbReference type="GO" id="GO:0006310">
    <property type="term" value="P:DNA recombination"/>
    <property type="evidence" value="ECO:0007669"/>
    <property type="project" value="UniProtKB-KW"/>
</dbReference>
<dbReference type="RefSeq" id="WP_000291915.1">
    <property type="nucleotide sequence ID" value="NZ_AP026917.1"/>
</dbReference>
<dbReference type="InterPro" id="IPR011010">
    <property type="entry name" value="DNA_brk_join_enz"/>
</dbReference>
<accession>A0A098AN58</accession>
<protein>
    <submittedName>
        <fullName evidence="7">Putative integrative and conjugative element protein</fullName>
    </submittedName>
    <submittedName>
        <fullName evidence="8">Tyrosine-type recombinase/integrase</fullName>
    </submittedName>
</protein>
<dbReference type="GO" id="GO:0015074">
    <property type="term" value="P:DNA integration"/>
    <property type="evidence" value="ECO:0007669"/>
    <property type="project" value="InterPro"/>
</dbReference>
<dbReference type="Proteomes" id="UP000474228">
    <property type="component" value="Unassembled WGS sequence"/>
</dbReference>
<evidence type="ECO:0000313" key="9">
    <source>
        <dbReference type="Proteomes" id="UP000474228"/>
    </source>
</evidence>
<dbReference type="AlphaFoldDB" id="A0A098AN58"/>
<dbReference type="InterPro" id="IPR002104">
    <property type="entry name" value="Integrase_catalytic"/>
</dbReference>
<dbReference type="PROSITE" id="PS51900">
    <property type="entry name" value="CB"/>
    <property type="match status" value="1"/>
</dbReference>
<dbReference type="InterPro" id="IPR050090">
    <property type="entry name" value="Tyrosine_recombinase_XerCD"/>
</dbReference>
<organism evidence="7">
    <name type="scientific">Streptococcus pneumoniae</name>
    <dbReference type="NCBI Taxonomy" id="1313"/>
    <lineage>
        <taxon>Bacteria</taxon>
        <taxon>Bacillati</taxon>
        <taxon>Bacillota</taxon>
        <taxon>Bacilli</taxon>
        <taxon>Lactobacillales</taxon>
        <taxon>Streptococcaceae</taxon>
        <taxon>Streptococcus</taxon>
    </lineage>
</organism>
<dbReference type="InterPro" id="IPR044068">
    <property type="entry name" value="CB"/>
</dbReference>
<sequence>MYYVTKTNSKGQPLYQVVEKYKDPLTDKWRTVTVSYTRNTSRARKQAEREVMDKIEKLTSSLESQYNPEMITTFGELKESWFQTWCVSVKPQTIKREELVIERLGKIIGDEFLLDRITPLLMKNCLNKYLDKYDASPSTMTHIKSTCNKIFNHGVLYNVIKYSPMTAVKIDVPLEKKRESRKRLDAKFLAIHELQAFFDVLGQCRNASYYDLAIVLLLTGIRIGEAAFLPSDVDFDKGILHIDKALQYHDLKVDEFYFDTTKTVNADREVALPIAASEAIQRTIKRNQEFEAYMEQNPSPAFKKCDSVFQTEYGSPITSHSFRQVLKRVEEKLLKNCQKDYGFKWVKHVTPHSFKHMHISYLQSNEMHIAVKDIMTRVGHANFETTMGYTHNISRSQENTVTALNQFVEKHNFHFKELKSYTCKYSRMIEQFIETCDDNNKVELSVDEFKDLLHLGSRYSPKHIVSNLLLKIKKDIVKYHPQFDIKIVKLSGNQIKGFSISW</sequence>
<dbReference type="EMBL" id="WNHJ01000025">
    <property type="protein sequence ID" value="MTV63188.1"/>
    <property type="molecule type" value="Genomic_DNA"/>
</dbReference>
<evidence type="ECO:0000313" key="7">
    <source>
        <dbReference type="EMBL" id="CDQ29880.1"/>
    </source>
</evidence>
<evidence type="ECO:0000259" key="5">
    <source>
        <dbReference type="PROSITE" id="PS51898"/>
    </source>
</evidence>
<dbReference type="SUPFAM" id="SSF56349">
    <property type="entry name" value="DNA breaking-rejoining enzymes"/>
    <property type="match status" value="1"/>
</dbReference>
<dbReference type="Gene3D" id="1.10.150.130">
    <property type="match status" value="1"/>
</dbReference>
<dbReference type="PROSITE" id="PS51898">
    <property type="entry name" value="TYR_RECOMBINASE"/>
    <property type="match status" value="1"/>
</dbReference>
<dbReference type="EMBL" id="LK020680">
    <property type="protein sequence ID" value="CDQ29880.1"/>
    <property type="molecule type" value="Genomic_DNA"/>
</dbReference>
<evidence type="ECO:0000256" key="4">
    <source>
        <dbReference type="PROSITE-ProRule" id="PRU01248"/>
    </source>
</evidence>
<keyword evidence="3" id="KW-0233">DNA recombination</keyword>
<evidence type="ECO:0000259" key="6">
    <source>
        <dbReference type="PROSITE" id="PS51900"/>
    </source>
</evidence>
<dbReference type="Pfam" id="PF00589">
    <property type="entry name" value="Phage_integrase"/>
    <property type="match status" value="1"/>
</dbReference>
<proteinExistence type="inferred from homology"/>
<evidence type="ECO:0000256" key="2">
    <source>
        <dbReference type="ARBA" id="ARBA00023125"/>
    </source>
</evidence>
<dbReference type="InterPro" id="IPR013762">
    <property type="entry name" value="Integrase-like_cat_sf"/>
</dbReference>
<dbReference type="PANTHER" id="PTHR30349:SF41">
    <property type="entry name" value="INTEGRASE_RECOMBINASE PROTEIN MJ0367-RELATED"/>
    <property type="match status" value="1"/>
</dbReference>
<name>A0A098AN58_STREE</name>
<reference evidence="7" key="1">
    <citation type="submission" date="2014-04" db="EMBL/GenBank/DDBJ databases">
        <authorList>
            <person name="Croucher N."/>
        </authorList>
    </citation>
    <scope>NUCLEOTIDE SEQUENCE</scope>
    <source>
        <strain evidence="7">R34-3012</strain>
    </source>
</reference>
<evidence type="ECO:0000313" key="8">
    <source>
        <dbReference type="EMBL" id="MTV63188.1"/>
    </source>
</evidence>
<feature type="domain" description="Core-binding (CB)" evidence="6">
    <location>
        <begin position="72"/>
        <end position="155"/>
    </location>
</feature>
<feature type="domain" description="Tyr recombinase" evidence="5">
    <location>
        <begin position="184"/>
        <end position="402"/>
    </location>
</feature>
<dbReference type="InterPro" id="IPR010998">
    <property type="entry name" value="Integrase_recombinase_N"/>
</dbReference>
<dbReference type="GO" id="GO:0003677">
    <property type="term" value="F:DNA binding"/>
    <property type="evidence" value="ECO:0007669"/>
    <property type="project" value="UniProtKB-UniRule"/>
</dbReference>
<evidence type="ECO:0000256" key="3">
    <source>
        <dbReference type="ARBA" id="ARBA00023172"/>
    </source>
</evidence>
<dbReference type="CDD" id="cd01189">
    <property type="entry name" value="INT_ICEBs1_C_like"/>
    <property type="match status" value="1"/>
</dbReference>
<comment type="similarity">
    <text evidence="1">Belongs to the 'phage' integrase family.</text>
</comment>
<dbReference type="PANTHER" id="PTHR30349">
    <property type="entry name" value="PHAGE INTEGRASE-RELATED"/>
    <property type="match status" value="1"/>
</dbReference>
<keyword evidence="2 4" id="KW-0238">DNA-binding</keyword>
<reference evidence="8 9" key="3">
    <citation type="submission" date="2019-11" db="EMBL/GenBank/DDBJ databases">
        <title>Growth characteristics of pneumococcus vary with the chemical composition of the capsule and with environmental conditions.</title>
        <authorList>
            <person name="Tothpal A."/>
            <person name="Desobry K."/>
            <person name="Joshi S."/>
            <person name="Wyllie A.L."/>
            <person name="Weinberger D.M."/>
        </authorList>
    </citation>
    <scope>NUCLEOTIDE SEQUENCE [LARGE SCALE GENOMIC DNA]</scope>
    <source>
        <strain evidence="8">Pnumococcus22F</strain>
        <strain evidence="9">pnumococcus22F</strain>
    </source>
</reference>
<dbReference type="Gene3D" id="1.10.443.10">
    <property type="entry name" value="Intergrase catalytic core"/>
    <property type="match status" value="1"/>
</dbReference>
<reference evidence="7" key="2">
    <citation type="submission" date="2014-10" db="EMBL/GenBank/DDBJ databases">
        <title>Contrasting mechanisms driving short-term and long-term diversification of pneumococci.</title>
        <authorList>
            <person name="Croucher N.J."/>
            <person name="Coupland P.C."/>
            <person name="Stevenson A.E."/>
            <person name="Callendrello A."/>
            <person name="Bentley S.D."/>
            <person name="Hanage W.P."/>
        </authorList>
    </citation>
    <scope>NUCLEOTIDE SEQUENCE</scope>
    <source>
        <strain evidence="7">R34-3012</strain>
    </source>
</reference>